<dbReference type="InterPro" id="IPR050951">
    <property type="entry name" value="Retrovirus_Pol_polyprotein"/>
</dbReference>
<evidence type="ECO:0000313" key="4">
    <source>
        <dbReference type="EMBL" id="KAE8667471.1"/>
    </source>
</evidence>
<comment type="caution">
    <text evidence="4">The sequence shown here is derived from an EMBL/GenBank/DDBJ whole genome shotgun (WGS) entry which is preliminary data.</text>
</comment>
<keyword evidence="5" id="KW-1185">Reference proteome</keyword>
<name>A0A6A2X018_HIBSY</name>
<protein>
    <submittedName>
        <fullName evidence="4">Uncharacterized protein</fullName>
    </submittedName>
</protein>
<dbReference type="InterPro" id="IPR043502">
    <property type="entry name" value="DNA/RNA_pol_sf"/>
</dbReference>
<reference evidence="4" key="1">
    <citation type="submission" date="2019-09" db="EMBL/GenBank/DDBJ databases">
        <title>Draft genome information of white flower Hibiscus syriacus.</title>
        <authorList>
            <person name="Kim Y.-M."/>
        </authorList>
    </citation>
    <scope>NUCLEOTIDE SEQUENCE [LARGE SCALE GENOMIC DNA]</scope>
    <source>
        <strain evidence="4">YM2019G1</strain>
    </source>
</reference>
<evidence type="ECO:0000256" key="1">
    <source>
        <dbReference type="ARBA" id="ARBA00023268"/>
    </source>
</evidence>
<dbReference type="GO" id="GO:0003824">
    <property type="term" value="F:catalytic activity"/>
    <property type="evidence" value="ECO:0007669"/>
    <property type="project" value="UniProtKB-KW"/>
</dbReference>
<dbReference type="Proteomes" id="UP000436088">
    <property type="component" value="Unassembled WGS sequence"/>
</dbReference>
<dbReference type="EMBL" id="VEPZ02001574">
    <property type="protein sequence ID" value="KAE8667471.1"/>
    <property type="molecule type" value="Genomic_DNA"/>
</dbReference>
<dbReference type="Pfam" id="PF00078">
    <property type="entry name" value="RVT_1"/>
    <property type="match status" value="1"/>
</dbReference>
<dbReference type="SUPFAM" id="SSF56672">
    <property type="entry name" value="DNA/RNA polymerases"/>
    <property type="match status" value="1"/>
</dbReference>
<dbReference type="PANTHER" id="PTHR37984:SF5">
    <property type="entry name" value="PROTEIN NYNRIN-LIKE"/>
    <property type="match status" value="1"/>
</dbReference>
<keyword evidence="1" id="KW-0511">Multifunctional enzyme</keyword>
<accession>A0A6A2X018</accession>
<proteinExistence type="predicted"/>
<feature type="domain" description="Reverse transcriptase" evidence="2">
    <location>
        <begin position="309"/>
        <end position="365"/>
    </location>
</feature>
<dbReference type="InterPro" id="IPR041577">
    <property type="entry name" value="RT_RNaseH_2"/>
</dbReference>
<dbReference type="PANTHER" id="PTHR37984">
    <property type="entry name" value="PROTEIN CBG26694"/>
    <property type="match status" value="1"/>
</dbReference>
<gene>
    <name evidence="4" type="ORF">F3Y22_tig00112408pilonHSYRG00062</name>
</gene>
<sequence>MGAGPNLVVANGVPSFSKFSLAKLKAPTNNFSSDNIVSESGEKALNLEETCGAGKFRHKRLENLIGYYCDGDERLVVVDVTDCDPTIEVTMQQAAQNYLNGVLGLSNVIQTGSFHEDEDPLTIMASGSLGHEAVLLRPWHRGRGYQEEFVEELNEKSYPNNAHLMEQTKLKHDHSILECILNFSELKLQILNLGFGIGHDHGPFEVKKTKSSKPKEMATKRLDLLVEKASEFIKTVNSKGAPITRGVHKEKPTYLVTLVKDEPTMIKEVLNEVGHVLVEFRDVMPTELSKCLAPKSEVDHKIKLMDPPELKELLYLDEIVVHSKVLKQYIENLRKVFHVLREKELLVKEEKCSFAQKKVSFLGHVVKEASSAWMGTKFTPLMSGRCTLSLNQEDFKKIKKSMVSEPVLVLPDYTKAFIVFIDASDVTIDGVIMQEGYPIAYESQKLNEIERRYLVHENEMTVVARWQEFIVEFGFSMEYKPGKMNCVVDSLNGRHYVSSTQRDCPKLLDVAQFSYNLQRRETINQSSFDIVTGQQPLTPNIVFTKYEGSSPATHGFTKKWKEYRGEADQERVGTMTYRLELPSTTQGHPVFYVSLLKLYHQNEEDPNQDKSHRVPVKGLSESEWSLKHAKGLWQLRYGIDQLYYRRVTRMSLYSVRENVMDREPTTEITMQQAAQNYLIGVLGLSHII</sequence>
<dbReference type="InterPro" id="IPR000477">
    <property type="entry name" value="RT_dom"/>
</dbReference>
<organism evidence="4 5">
    <name type="scientific">Hibiscus syriacus</name>
    <name type="common">Rose of Sharon</name>
    <dbReference type="NCBI Taxonomy" id="106335"/>
    <lineage>
        <taxon>Eukaryota</taxon>
        <taxon>Viridiplantae</taxon>
        <taxon>Streptophyta</taxon>
        <taxon>Embryophyta</taxon>
        <taxon>Tracheophyta</taxon>
        <taxon>Spermatophyta</taxon>
        <taxon>Magnoliopsida</taxon>
        <taxon>eudicotyledons</taxon>
        <taxon>Gunneridae</taxon>
        <taxon>Pentapetalae</taxon>
        <taxon>rosids</taxon>
        <taxon>malvids</taxon>
        <taxon>Malvales</taxon>
        <taxon>Malvaceae</taxon>
        <taxon>Malvoideae</taxon>
        <taxon>Hibiscus</taxon>
    </lineage>
</organism>
<evidence type="ECO:0000259" key="2">
    <source>
        <dbReference type="Pfam" id="PF00078"/>
    </source>
</evidence>
<dbReference type="Gene3D" id="3.30.70.270">
    <property type="match status" value="1"/>
</dbReference>
<evidence type="ECO:0000313" key="5">
    <source>
        <dbReference type="Proteomes" id="UP000436088"/>
    </source>
</evidence>
<dbReference type="AlphaFoldDB" id="A0A6A2X018"/>
<dbReference type="InterPro" id="IPR043128">
    <property type="entry name" value="Rev_trsase/Diguanyl_cyclase"/>
</dbReference>
<evidence type="ECO:0000259" key="3">
    <source>
        <dbReference type="Pfam" id="PF17919"/>
    </source>
</evidence>
<feature type="domain" description="Reverse transcriptase/retrotransposon-derived protein RNase H-like" evidence="3">
    <location>
        <begin position="391"/>
        <end position="464"/>
    </location>
</feature>
<dbReference type="Pfam" id="PF17919">
    <property type="entry name" value="RT_RNaseH_2"/>
    <property type="match status" value="1"/>
</dbReference>